<reference evidence="1 2" key="1">
    <citation type="submission" date="2017-10" db="EMBL/GenBank/DDBJ databases">
        <title>Comparative genomics in systemic dimorphic fungi from Ajellomycetaceae.</title>
        <authorList>
            <person name="Munoz J.F."/>
            <person name="Mcewen J.G."/>
            <person name="Clay O.K."/>
            <person name="Cuomo C.A."/>
        </authorList>
    </citation>
    <scope>NUCLEOTIDE SEQUENCE [LARGE SCALE GENOMIC DNA]</scope>
    <source>
        <strain evidence="1 2">UAMH5409</strain>
    </source>
</reference>
<gene>
    <name evidence="1" type="ORF">AJ79_04335</name>
</gene>
<evidence type="ECO:0000313" key="2">
    <source>
        <dbReference type="Proteomes" id="UP000223968"/>
    </source>
</evidence>
<organism evidence="1 2">
    <name type="scientific">Helicocarpus griseus UAMH5409</name>
    <dbReference type="NCBI Taxonomy" id="1447875"/>
    <lineage>
        <taxon>Eukaryota</taxon>
        <taxon>Fungi</taxon>
        <taxon>Dikarya</taxon>
        <taxon>Ascomycota</taxon>
        <taxon>Pezizomycotina</taxon>
        <taxon>Eurotiomycetes</taxon>
        <taxon>Eurotiomycetidae</taxon>
        <taxon>Onygenales</taxon>
        <taxon>Ajellomycetaceae</taxon>
        <taxon>Helicocarpus</taxon>
    </lineage>
</organism>
<protein>
    <submittedName>
        <fullName evidence="1">Uncharacterized protein</fullName>
    </submittedName>
</protein>
<comment type="caution">
    <text evidence="1">The sequence shown here is derived from an EMBL/GenBank/DDBJ whole genome shotgun (WGS) entry which is preliminary data.</text>
</comment>
<name>A0A2B7XV90_9EURO</name>
<proteinExistence type="predicted"/>
<dbReference type="EMBL" id="PDNB01000059">
    <property type="protein sequence ID" value="PGH12387.1"/>
    <property type="molecule type" value="Genomic_DNA"/>
</dbReference>
<evidence type="ECO:0000313" key="1">
    <source>
        <dbReference type="EMBL" id="PGH12387.1"/>
    </source>
</evidence>
<dbReference type="Proteomes" id="UP000223968">
    <property type="component" value="Unassembled WGS sequence"/>
</dbReference>
<dbReference type="AlphaFoldDB" id="A0A2B7XV90"/>
<sequence length="120" mass="13908">MTMGDEEVTSLFYAGYLYYHKCKRRKTKVAFDHRGPVAGFFVVRNFGKLSSPKDPMWLAHTFASKDPLLEAHCEAVHSWQVENPINSRKPLEQLQLLQHEKSRTPDFGNLFTKVTLPRSR</sequence>
<accession>A0A2B7XV90</accession>
<dbReference type="OrthoDB" id="4195433at2759"/>
<keyword evidence="2" id="KW-1185">Reference proteome</keyword>